<dbReference type="InterPro" id="IPR010982">
    <property type="entry name" value="Lambda_DNA-bd_dom_sf"/>
</dbReference>
<organism evidence="2 3">
    <name type="scientific">Tenacibaculum mesophilum</name>
    <dbReference type="NCBI Taxonomy" id="104268"/>
    <lineage>
        <taxon>Bacteria</taxon>
        <taxon>Pseudomonadati</taxon>
        <taxon>Bacteroidota</taxon>
        <taxon>Flavobacteriia</taxon>
        <taxon>Flavobacteriales</taxon>
        <taxon>Flavobacteriaceae</taxon>
        <taxon>Tenacibaculum</taxon>
    </lineage>
</organism>
<feature type="domain" description="HTH cro/C1-type" evidence="1">
    <location>
        <begin position="11"/>
        <end position="65"/>
    </location>
</feature>
<reference evidence="2" key="1">
    <citation type="submission" date="2020-04" db="EMBL/GenBank/DDBJ databases">
        <title>Tenacibaculum mesophilum bac2.</title>
        <authorList>
            <person name="Li M."/>
        </authorList>
    </citation>
    <scope>NUCLEOTIDE SEQUENCE</scope>
    <source>
        <strain evidence="2">Bac2</strain>
    </source>
</reference>
<dbReference type="RefSeq" id="WP_253680664.1">
    <property type="nucleotide sequence ID" value="NZ_CP050861.1"/>
</dbReference>
<dbReference type="PROSITE" id="PS50943">
    <property type="entry name" value="HTH_CROC1"/>
    <property type="match status" value="1"/>
</dbReference>
<evidence type="ECO:0000313" key="2">
    <source>
        <dbReference type="EMBL" id="UTD14908.1"/>
    </source>
</evidence>
<dbReference type="AlphaFoldDB" id="A0AAE9SFL7"/>
<dbReference type="EMBL" id="CP050861">
    <property type="protein sequence ID" value="UTD14908.1"/>
    <property type="molecule type" value="Genomic_DNA"/>
</dbReference>
<dbReference type="CDD" id="cd00093">
    <property type="entry name" value="HTH_XRE"/>
    <property type="match status" value="1"/>
</dbReference>
<dbReference type="Pfam" id="PF01381">
    <property type="entry name" value="HTH_3"/>
    <property type="match status" value="1"/>
</dbReference>
<protein>
    <submittedName>
        <fullName evidence="2">Helix-turn-helix transcriptional regulator</fullName>
    </submittedName>
</protein>
<gene>
    <name evidence="2" type="ORF">HER15_05190</name>
</gene>
<proteinExistence type="predicted"/>
<dbReference type="GO" id="GO:0003677">
    <property type="term" value="F:DNA binding"/>
    <property type="evidence" value="ECO:0007669"/>
    <property type="project" value="InterPro"/>
</dbReference>
<dbReference type="SUPFAM" id="SSF47413">
    <property type="entry name" value="lambda repressor-like DNA-binding domains"/>
    <property type="match status" value="1"/>
</dbReference>
<evidence type="ECO:0000259" key="1">
    <source>
        <dbReference type="PROSITE" id="PS50943"/>
    </source>
</evidence>
<name>A0AAE9SFL7_9FLAO</name>
<sequence length="105" mass="12301">MNTLNSVGSHIRKLREDAQMPLRKLASLLDIDQSTLSKIERDERRANVQLLEEVAKIFNVDKKSLLVNFYSDLISYEIEDEKEYSEILKVAEAKIEYKRTIKSKR</sequence>
<dbReference type="InterPro" id="IPR001387">
    <property type="entry name" value="Cro/C1-type_HTH"/>
</dbReference>
<dbReference type="Proteomes" id="UP001056837">
    <property type="component" value="Chromosome"/>
</dbReference>
<dbReference type="Gene3D" id="1.10.260.40">
    <property type="entry name" value="lambda repressor-like DNA-binding domains"/>
    <property type="match status" value="1"/>
</dbReference>
<accession>A0AAE9SFL7</accession>
<dbReference type="SMART" id="SM00530">
    <property type="entry name" value="HTH_XRE"/>
    <property type="match status" value="1"/>
</dbReference>
<evidence type="ECO:0000313" key="3">
    <source>
        <dbReference type="Proteomes" id="UP001056837"/>
    </source>
</evidence>